<dbReference type="KEGG" id="apln:112904840"/>
<protein>
    <submittedName>
        <fullName evidence="2">Uncharacterized protein LOC112904840</fullName>
    </submittedName>
</protein>
<reference evidence="2" key="1">
    <citation type="submission" date="2025-08" db="UniProtKB">
        <authorList>
            <consortium name="RefSeq"/>
        </authorList>
    </citation>
    <scope>IDENTIFICATION</scope>
    <source>
        <tissue evidence="2">Entire body</tissue>
    </source>
</reference>
<dbReference type="Proteomes" id="UP000192223">
    <property type="component" value="Unplaced"/>
</dbReference>
<name>A0A7F5R6V3_AGRPL</name>
<proteinExistence type="predicted"/>
<gene>
    <name evidence="2" type="primary">LOC112904840</name>
</gene>
<sequence>MHTFCRKYSAPPTSLFLRCLATDSDFTVTDHRRPHTSLCLSYLAAHSDFTVTDHRRPHTSLFLSCLATHSEITDHRRPHTSLCLSYLAAHSDFTVTDHRRPLRGSFQVALPQISISQSPIIAAPYEALFKLPYHRFRFHSHRSSPPPYETLYFTVTDHHCPHTSLLLSCLATDSDFTVTDSPLSTMCEGTGTALLPLLPRFTPNQDRHLLPLTGSPKSVSVATNAEDEDERKLALSRKRSNRGKSLKLLHQLLSSKSPFGRKFVESWTTTVSPAVGPLTPKTRLESNPTPWTIFVAYRRTSARPSCRPPWSLRCHLHGRYTV</sequence>
<dbReference type="RefSeq" id="XP_025831698.1">
    <property type="nucleotide sequence ID" value="XM_025975913.1"/>
</dbReference>
<dbReference type="InParanoid" id="A0A7F5R6V3"/>
<evidence type="ECO:0000313" key="2">
    <source>
        <dbReference type="RefSeq" id="XP_025831698.1"/>
    </source>
</evidence>
<evidence type="ECO:0000313" key="1">
    <source>
        <dbReference type="Proteomes" id="UP000192223"/>
    </source>
</evidence>
<dbReference type="GeneID" id="112904840"/>
<keyword evidence="1" id="KW-1185">Reference proteome</keyword>
<organism evidence="1 2">
    <name type="scientific">Agrilus planipennis</name>
    <name type="common">Emerald ash borer</name>
    <name type="synonym">Agrilus marcopoli</name>
    <dbReference type="NCBI Taxonomy" id="224129"/>
    <lineage>
        <taxon>Eukaryota</taxon>
        <taxon>Metazoa</taxon>
        <taxon>Ecdysozoa</taxon>
        <taxon>Arthropoda</taxon>
        <taxon>Hexapoda</taxon>
        <taxon>Insecta</taxon>
        <taxon>Pterygota</taxon>
        <taxon>Neoptera</taxon>
        <taxon>Endopterygota</taxon>
        <taxon>Coleoptera</taxon>
        <taxon>Polyphaga</taxon>
        <taxon>Elateriformia</taxon>
        <taxon>Buprestoidea</taxon>
        <taxon>Buprestidae</taxon>
        <taxon>Agrilinae</taxon>
        <taxon>Agrilus</taxon>
    </lineage>
</organism>
<dbReference type="AlphaFoldDB" id="A0A7F5R6V3"/>
<accession>A0A7F5R6V3</accession>